<dbReference type="EMBL" id="JAAMPC010000010">
    <property type="protein sequence ID" value="KAG2287083.1"/>
    <property type="molecule type" value="Genomic_DNA"/>
</dbReference>
<protein>
    <submittedName>
        <fullName evidence="1">Uncharacterized protein</fullName>
    </submittedName>
</protein>
<name>A0A8X7RFR9_BRACI</name>
<gene>
    <name evidence="1" type="ORF">Bca52824_046687</name>
</gene>
<accession>A0A8X7RFR9</accession>
<sequence>MLRPTTVLLLESGPPGIQMQRHLWQDGLPGTHFLRDGTLLTSFRWKIKLEASALPYSTSREHLLSFLTAKWYNQDHKICNHHFCLLSNLGCRMESSSWTVSLQVQQ</sequence>
<evidence type="ECO:0000313" key="2">
    <source>
        <dbReference type="Proteomes" id="UP000886595"/>
    </source>
</evidence>
<proteinExistence type="predicted"/>
<reference evidence="1 2" key="1">
    <citation type="submission" date="2020-02" db="EMBL/GenBank/DDBJ databases">
        <authorList>
            <person name="Ma Q."/>
            <person name="Huang Y."/>
            <person name="Song X."/>
            <person name="Pei D."/>
        </authorList>
    </citation>
    <scope>NUCLEOTIDE SEQUENCE [LARGE SCALE GENOMIC DNA]</scope>
    <source>
        <strain evidence="1">Sxm20200214</strain>
        <tissue evidence="1">Leaf</tissue>
    </source>
</reference>
<dbReference type="Proteomes" id="UP000886595">
    <property type="component" value="Unassembled WGS sequence"/>
</dbReference>
<organism evidence="1 2">
    <name type="scientific">Brassica carinata</name>
    <name type="common">Ethiopian mustard</name>
    <name type="synonym">Abyssinian cabbage</name>
    <dbReference type="NCBI Taxonomy" id="52824"/>
    <lineage>
        <taxon>Eukaryota</taxon>
        <taxon>Viridiplantae</taxon>
        <taxon>Streptophyta</taxon>
        <taxon>Embryophyta</taxon>
        <taxon>Tracheophyta</taxon>
        <taxon>Spermatophyta</taxon>
        <taxon>Magnoliopsida</taxon>
        <taxon>eudicotyledons</taxon>
        <taxon>Gunneridae</taxon>
        <taxon>Pentapetalae</taxon>
        <taxon>rosids</taxon>
        <taxon>malvids</taxon>
        <taxon>Brassicales</taxon>
        <taxon>Brassicaceae</taxon>
        <taxon>Brassiceae</taxon>
        <taxon>Brassica</taxon>
    </lineage>
</organism>
<comment type="caution">
    <text evidence="1">The sequence shown here is derived from an EMBL/GenBank/DDBJ whole genome shotgun (WGS) entry which is preliminary data.</text>
</comment>
<evidence type="ECO:0000313" key="1">
    <source>
        <dbReference type="EMBL" id="KAG2287083.1"/>
    </source>
</evidence>
<dbReference type="OrthoDB" id="1134988at2759"/>
<dbReference type="AlphaFoldDB" id="A0A8X7RFR9"/>
<keyword evidence="2" id="KW-1185">Reference proteome</keyword>